<evidence type="ECO:0000256" key="3">
    <source>
        <dbReference type="ARBA" id="ARBA00022106"/>
    </source>
</evidence>
<protein>
    <recommendedName>
        <fullName evidence="3">Multidrug export protein MepA</fullName>
    </recommendedName>
</protein>
<feature type="transmembrane region" description="Helical" evidence="10">
    <location>
        <begin position="154"/>
        <end position="172"/>
    </location>
</feature>
<evidence type="ECO:0000256" key="8">
    <source>
        <dbReference type="ARBA" id="ARBA00023136"/>
    </source>
</evidence>
<comment type="similarity">
    <text evidence="2">Belongs to the multi antimicrobial extrusion (MATE) (TC 2.A.66.1) family. MepA subfamily.</text>
</comment>
<dbReference type="GO" id="GO:0005886">
    <property type="term" value="C:plasma membrane"/>
    <property type="evidence" value="ECO:0007669"/>
    <property type="project" value="UniProtKB-SubCell"/>
</dbReference>
<keyword evidence="9" id="KW-0046">Antibiotic resistance</keyword>
<accession>A0A8J6JL52</accession>
<gene>
    <name evidence="11" type="ORF">H8S62_09655</name>
</gene>
<dbReference type="AlphaFoldDB" id="A0A8J6JL52"/>
<keyword evidence="8 10" id="KW-0472">Membrane</keyword>
<dbReference type="PANTHER" id="PTHR43823:SF3">
    <property type="entry name" value="MULTIDRUG EXPORT PROTEIN MEPA"/>
    <property type="match status" value="1"/>
</dbReference>
<comment type="caution">
    <text evidence="11">The sequence shown here is derived from an EMBL/GenBank/DDBJ whole genome shotgun (WGS) entry which is preliminary data.</text>
</comment>
<feature type="transmembrane region" description="Helical" evidence="10">
    <location>
        <begin position="380"/>
        <end position="401"/>
    </location>
</feature>
<feature type="transmembrane region" description="Helical" evidence="10">
    <location>
        <begin position="112"/>
        <end position="134"/>
    </location>
</feature>
<dbReference type="InterPro" id="IPR048279">
    <property type="entry name" value="MdtK-like"/>
</dbReference>
<evidence type="ECO:0000313" key="12">
    <source>
        <dbReference type="Proteomes" id="UP000607645"/>
    </source>
</evidence>
<dbReference type="GO" id="GO:0046677">
    <property type="term" value="P:response to antibiotic"/>
    <property type="evidence" value="ECO:0007669"/>
    <property type="project" value="UniProtKB-KW"/>
</dbReference>
<feature type="transmembrane region" description="Helical" evidence="10">
    <location>
        <begin position="73"/>
        <end position="100"/>
    </location>
</feature>
<dbReference type="Pfam" id="PF01554">
    <property type="entry name" value="MatE"/>
    <property type="match status" value="2"/>
</dbReference>
<name>A0A8J6JL52_9FIRM</name>
<feature type="transmembrane region" description="Helical" evidence="10">
    <location>
        <begin position="184"/>
        <end position="207"/>
    </location>
</feature>
<dbReference type="InterPro" id="IPR045070">
    <property type="entry name" value="MATE_MepA-like"/>
</dbReference>
<feature type="transmembrane region" description="Helical" evidence="10">
    <location>
        <begin position="413"/>
        <end position="433"/>
    </location>
</feature>
<dbReference type="EMBL" id="JACOPQ010000006">
    <property type="protein sequence ID" value="MBC5737274.1"/>
    <property type="molecule type" value="Genomic_DNA"/>
</dbReference>
<evidence type="ECO:0000256" key="1">
    <source>
        <dbReference type="ARBA" id="ARBA00004651"/>
    </source>
</evidence>
<keyword evidence="7 10" id="KW-1133">Transmembrane helix</keyword>
<feature type="transmembrane region" description="Helical" evidence="10">
    <location>
        <begin position="213"/>
        <end position="233"/>
    </location>
</feature>
<keyword evidence="6 10" id="KW-0812">Transmembrane</keyword>
<dbReference type="GO" id="GO:0015297">
    <property type="term" value="F:antiporter activity"/>
    <property type="evidence" value="ECO:0007669"/>
    <property type="project" value="InterPro"/>
</dbReference>
<keyword evidence="5" id="KW-1003">Cell membrane</keyword>
<comment type="subcellular location">
    <subcellularLocation>
        <location evidence="1">Cell membrane</location>
        <topology evidence="1">Multi-pass membrane protein</topology>
    </subcellularLocation>
</comment>
<evidence type="ECO:0000256" key="6">
    <source>
        <dbReference type="ARBA" id="ARBA00022692"/>
    </source>
</evidence>
<dbReference type="InterPro" id="IPR051327">
    <property type="entry name" value="MATE_MepA_subfamily"/>
</dbReference>
<keyword evidence="12" id="KW-1185">Reference proteome</keyword>
<sequence length="469" mass="49796">MDGIIILPSAVGKGEAVVAVQSDFSKGSIPMAITRLAVPMTAAQLVNILYNIVDRMYIGRIPGEGRVALTGLGLVLPIISIVIGFANLCGTGGAPLCSICRGKGEDREAEGIMGNAFTLLLLLGVGLTVLVLAFKRPLLYLFGASGVTFPYADDYLTVYALGTVFVMVGLGMNPFINSQGFARIGMLTVALGAAVNLVLDPIFIFVLDMGVKGAALATVISQACSALWVLQFLTGRKTLLRLGWANLRLKGGRVRQILSLGTSGFVMALTNSLAQIICNATLQIYGGDLYVGVMTVVNSIREVITMPVSGVTNGCQPVLGYNYGAGEYERVRQGIRFTTVATLTYSLVTWALTLAFPAALIHMFNSEAELVAAGVPAFRIYYAAFFCMGFQFVGQSVFVALGRSKNAVFFSLLRKAFIVAPLTLILPVLGLGYNGVFLAEPISNVIGGLACLITMYVTVYRPLGTKTDN</sequence>
<evidence type="ECO:0000256" key="4">
    <source>
        <dbReference type="ARBA" id="ARBA00022448"/>
    </source>
</evidence>
<dbReference type="Proteomes" id="UP000607645">
    <property type="component" value="Unassembled WGS sequence"/>
</dbReference>
<feature type="transmembrane region" description="Helical" evidence="10">
    <location>
        <begin position="340"/>
        <end position="360"/>
    </location>
</feature>
<evidence type="ECO:0000256" key="5">
    <source>
        <dbReference type="ARBA" id="ARBA00022475"/>
    </source>
</evidence>
<evidence type="ECO:0000256" key="10">
    <source>
        <dbReference type="SAM" id="Phobius"/>
    </source>
</evidence>
<evidence type="ECO:0000256" key="2">
    <source>
        <dbReference type="ARBA" id="ARBA00008417"/>
    </source>
</evidence>
<proteinExistence type="inferred from homology"/>
<evidence type="ECO:0000256" key="7">
    <source>
        <dbReference type="ARBA" id="ARBA00022989"/>
    </source>
</evidence>
<dbReference type="GO" id="GO:0042910">
    <property type="term" value="F:xenobiotic transmembrane transporter activity"/>
    <property type="evidence" value="ECO:0007669"/>
    <property type="project" value="InterPro"/>
</dbReference>
<dbReference type="CDD" id="cd13143">
    <property type="entry name" value="MATE_MepA_like"/>
    <property type="match status" value="1"/>
</dbReference>
<organism evidence="11 12">
    <name type="scientific">Lawsonibacter faecis</name>
    <dbReference type="NCBI Taxonomy" id="2763052"/>
    <lineage>
        <taxon>Bacteria</taxon>
        <taxon>Bacillati</taxon>
        <taxon>Bacillota</taxon>
        <taxon>Clostridia</taxon>
        <taxon>Eubacteriales</taxon>
        <taxon>Oscillospiraceae</taxon>
        <taxon>Lawsonibacter</taxon>
    </lineage>
</organism>
<dbReference type="NCBIfam" id="TIGR00797">
    <property type="entry name" value="matE"/>
    <property type="match status" value="1"/>
</dbReference>
<dbReference type="PIRSF" id="PIRSF006603">
    <property type="entry name" value="DinF"/>
    <property type="match status" value="1"/>
</dbReference>
<dbReference type="InterPro" id="IPR002528">
    <property type="entry name" value="MATE_fam"/>
</dbReference>
<evidence type="ECO:0000256" key="9">
    <source>
        <dbReference type="ARBA" id="ARBA00023251"/>
    </source>
</evidence>
<keyword evidence="4" id="KW-0813">Transport</keyword>
<feature type="transmembrane region" description="Helical" evidence="10">
    <location>
        <begin position="445"/>
        <end position="463"/>
    </location>
</feature>
<evidence type="ECO:0000313" key="11">
    <source>
        <dbReference type="EMBL" id="MBC5737274.1"/>
    </source>
</evidence>
<dbReference type="PANTHER" id="PTHR43823">
    <property type="entry name" value="SPORULATION PROTEIN YKVU"/>
    <property type="match status" value="1"/>
</dbReference>
<reference evidence="11" key="1">
    <citation type="submission" date="2020-08" db="EMBL/GenBank/DDBJ databases">
        <title>Genome public.</title>
        <authorList>
            <person name="Liu C."/>
            <person name="Sun Q."/>
        </authorList>
    </citation>
    <scope>NUCLEOTIDE SEQUENCE</scope>
    <source>
        <strain evidence="11">NSJ-52</strain>
    </source>
</reference>